<dbReference type="InterPro" id="IPR018541">
    <property type="entry name" value="Ftsk_gamma"/>
</dbReference>
<protein>
    <recommendedName>
        <fullName evidence="1">FtsK gamma domain-containing protein</fullName>
    </recommendedName>
</protein>
<sequence length="231" mass="25793">MTDTLAHDLVDSLRMVTADLNAHIEDRAQEIAAPRIAQAEREAADRVAEVESTLTYERQRHEDLLVELRRQFAVLERQSAQLRWLARYLPPPLRRLAAGYFPSINSPRAAKDLPEEWLALVEKRAAEIPYDLLAEIGDDRHLLISAARAVVEAQKGSISLIQRKARVGWARAERLLDLLERCGIVGPPQEPRFRDVLVKVEDLPGVLEKLGITSAQFGTDTRPGAEAGSPS</sequence>
<proteinExistence type="predicted"/>
<feature type="domain" description="FtsK gamma" evidence="1">
    <location>
        <begin position="136"/>
        <end position="201"/>
    </location>
</feature>
<keyword evidence="3" id="KW-1185">Reference proteome</keyword>
<dbReference type="EMBL" id="BAABAQ010000020">
    <property type="protein sequence ID" value="GAA4208996.1"/>
    <property type="molecule type" value="Genomic_DNA"/>
</dbReference>
<accession>A0ABP8BKF8</accession>
<evidence type="ECO:0000313" key="2">
    <source>
        <dbReference type="EMBL" id="GAA4208996.1"/>
    </source>
</evidence>
<dbReference type="Pfam" id="PF09397">
    <property type="entry name" value="FtsK_gamma"/>
    <property type="match status" value="1"/>
</dbReference>
<name>A0ABP8BKF8_9ACTN</name>
<dbReference type="InterPro" id="IPR036388">
    <property type="entry name" value="WH-like_DNA-bd_sf"/>
</dbReference>
<reference evidence="3" key="1">
    <citation type="journal article" date="2019" name="Int. J. Syst. Evol. Microbiol.">
        <title>The Global Catalogue of Microorganisms (GCM) 10K type strain sequencing project: providing services to taxonomists for standard genome sequencing and annotation.</title>
        <authorList>
            <consortium name="The Broad Institute Genomics Platform"/>
            <consortium name="The Broad Institute Genome Sequencing Center for Infectious Disease"/>
            <person name="Wu L."/>
            <person name="Ma J."/>
        </authorList>
    </citation>
    <scope>NUCLEOTIDE SEQUENCE [LARGE SCALE GENOMIC DNA]</scope>
    <source>
        <strain evidence="3">JCM 17388</strain>
    </source>
</reference>
<dbReference type="Proteomes" id="UP001501251">
    <property type="component" value="Unassembled WGS sequence"/>
</dbReference>
<dbReference type="SMART" id="SM00843">
    <property type="entry name" value="Ftsk_gamma"/>
    <property type="match status" value="1"/>
</dbReference>
<dbReference type="SUPFAM" id="SSF46785">
    <property type="entry name" value="Winged helix' DNA-binding domain"/>
    <property type="match status" value="1"/>
</dbReference>
<organism evidence="2 3">
    <name type="scientific">Streptosporangium oxazolinicum</name>
    <dbReference type="NCBI Taxonomy" id="909287"/>
    <lineage>
        <taxon>Bacteria</taxon>
        <taxon>Bacillati</taxon>
        <taxon>Actinomycetota</taxon>
        <taxon>Actinomycetes</taxon>
        <taxon>Streptosporangiales</taxon>
        <taxon>Streptosporangiaceae</taxon>
        <taxon>Streptosporangium</taxon>
    </lineage>
</organism>
<comment type="caution">
    <text evidence="2">The sequence shown here is derived from an EMBL/GenBank/DDBJ whole genome shotgun (WGS) entry which is preliminary data.</text>
</comment>
<dbReference type="InterPro" id="IPR036390">
    <property type="entry name" value="WH_DNA-bd_sf"/>
</dbReference>
<evidence type="ECO:0000259" key="1">
    <source>
        <dbReference type="SMART" id="SM00843"/>
    </source>
</evidence>
<evidence type="ECO:0000313" key="3">
    <source>
        <dbReference type="Proteomes" id="UP001501251"/>
    </source>
</evidence>
<dbReference type="RefSeq" id="WP_344923062.1">
    <property type="nucleotide sequence ID" value="NZ_BAABAQ010000020.1"/>
</dbReference>
<gene>
    <name evidence="2" type="ORF">GCM10022252_74870</name>
</gene>
<dbReference type="Gene3D" id="1.10.10.10">
    <property type="entry name" value="Winged helix-like DNA-binding domain superfamily/Winged helix DNA-binding domain"/>
    <property type="match status" value="1"/>
</dbReference>